<evidence type="ECO:0000313" key="2">
    <source>
        <dbReference type="Proteomes" id="UP000677436"/>
    </source>
</evidence>
<reference evidence="1" key="1">
    <citation type="journal article" date="2013" name="Int. J. Syst. Evol. Microbiol.">
        <title>Polycladomyces abyssicola gen. nov., sp. nov., a thermophilic filamentous bacterium isolated from hemipelagic sediment.</title>
        <authorList>
            <person name="Tsubouchi T."/>
            <person name="Shimane Y."/>
            <person name="Mori K."/>
            <person name="Usui K."/>
            <person name="Hiraki T."/>
            <person name="Tame A."/>
            <person name="Uematsu K."/>
            <person name="Maruyama T."/>
            <person name="Hatada Y."/>
        </authorList>
    </citation>
    <scope>NUCLEOTIDE SEQUENCE</scope>
    <source>
        <strain evidence="1">JIR-001</strain>
    </source>
</reference>
<protein>
    <submittedName>
        <fullName evidence="1">Uncharacterized protein</fullName>
    </submittedName>
</protein>
<proteinExistence type="predicted"/>
<dbReference type="KEGG" id="pabs:JIR001_21390"/>
<name>A0A8D5UH62_9BACL</name>
<evidence type="ECO:0000313" key="1">
    <source>
        <dbReference type="EMBL" id="BCU82356.1"/>
    </source>
</evidence>
<reference evidence="1" key="2">
    <citation type="journal article" date="2021" name="Microbiol. Resour. Announc.">
        <title>Complete Genome Sequence of Polycladomyces abyssicola JIR-001T, Isolated from Hemipelagic Sediment in Deep Seawater.</title>
        <authorList>
            <person name="Tsubouchi T."/>
            <person name="Kaneko Y."/>
        </authorList>
    </citation>
    <scope>NUCLEOTIDE SEQUENCE</scope>
    <source>
        <strain evidence="1">JIR-001</strain>
    </source>
</reference>
<keyword evidence="2" id="KW-1185">Reference proteome</keyword>
<dbReference type="AlphaFoldDB" id="A0A8D5UH62"/>
<organism evidence="1 2">
    <name type="scientific">Polycladomyces abyssicola</name>
    <dbReference type="NCBI Taxonomy" id="1125966"/>
    <lineage>
        <taxon>Bacteria</taxon>
        <taxon>Bacillati</taxon>
        <taxon>Bacillota</taxon>
        <taxon>Bacilli</taxon>
        <taxon>Bacillales</taxon>
        <taxon>Thermoactinomycetaceae</taxon>
        <taxon>Polycladomyces</taxon>
    </lineage>
</organism>
<gene>
    <name evidence="1" type="ORF">JIR001_21390</name>
</gene>
<accession>A0A8D5UH62</accession>
<sequence length="71" mass="8067">MKKTVGVSFDLSDPMENDLFQFAQRKTGNFGDLVKHLLFAWRYGYLEPDGEWKTSQPDAAQVIRNSGLPFG</sequence>
<dbReference type="Proteomes" id="UP000677436">
    <property type="component" value="Chromosome"/>
</dbReference>
<dbReference type="RefSeq" id="WP_212772699.1">
    <property type="nucleotide sequence ID" value="NZ_AP024601.1"/>
</dbReference>
<dbReference type="EMBL" id="AP024601">
    <property type="protein sequence ID" value="BCU82356.1"/>
    <property type="molecule type" value="Genomic_DNA"/>
</dbReference>